<sequence length="307" mass="33829">MDILVTGGAGFIGSHVVEALLENGHNVAVLDNLSNGFADRIPSDSVLYDLDICDPTISHVFRQFRPEIVVHLAAQTDVAASVARFSLDAQINIMGTLELLQKCAEFGIRKFIYASSAAVYGNPKSFYISEDHPLRPISPYGISKYAAELYVQRVAEEHGIDHTVLRYANVYGERQGEKSEGGVVSGFIRKLRNRERPIIFGTGEQTRDFIYVKDVAEANVAALTRGSGGTFNVGTGQRTSVLDLLRKLGEVTGIVPDPLYEPPRLGDILHNGLDIRLASEELGWAPRYSLIDGLKQTYDPYFIQSRI</sequence>
<evidence type="ECO:0000259" key="2">
    <source>
        <dbReference type="Pfam" id="PF01370"/>
    </source>
</evidence>
<dbReference type="Gene3D" id="3.40.50.720">
    <property type="entry name" value="NAD(P)-binding Rossmann-like Domain"/>
    <property type="match status" value="1"/>
</dbReference>
<dbReference type="InterPro" id="IPR036291">
    <property type="entry name" value="NAD(P)-bd_dom_sf"/>
</dbReference>
<comment type="similarity">
    <text evidence="1">Belongs to the NAD(P)-dependent epimerase/dehydratase family.</text>
</comment>
<dbReference type="InterPro" id="IPR001509">
    <property type="entry name" value="Epimerase_deHydtase"/>
</dbReference>
<dbReference type="Proteomes" id="UP000269097">
    <property type="component" value="Chromosome"/>
</dbReference>
<proteinExistence type="inferred from homology"/>
<evidence type="ECO:0000313" key="3">
    <source>
        <dbReference type="EMBL" id="AYQ71382.1"/>
    </source>
</evidence>
<dbReference type="Gene3D" id="3.90.25.10">
    <property type="entry name" value="UDP-galactose 4-epimerase, domain 1"/>
    <property type="match status" value="1"/>
</dbReference>
<name>A0A3G3JT55_9BACL</name>
<dbReference type="Pfam" id="PF01370">
    <property type="entry name" value="Epimerase"/>
    <property type="match status" value="1"/>
</dbReference>
<organism evidence="3 4">
    <name type="scientific">Cohnella candidum</name>
    <dbReference type="NCBI Taxonomy" id="2674991"/>
    <lineage>
        <taxon>Bacteria</taxon>
        <taxon>Bacillati</taxon>
        <taxon>Bacillota</taxon>
        <taxon>Bacilli</taxon>
        <taxon>Bacillales</taxon>
        <taxon>Paenibacillaceae</taxon>
        <taxon>Cohnella</taxon>
    </lineage>
</organism>
<protein>
    <submittedName>
        <fullName evidence="3">NAD-dependent epimerase/dehydratase family protein</fullName>
    </submittedName>
</protein>
<dbReference type="AlphaFoldDB" id="A0A3G3JT55"/>
<keyword evidence="4" id="KW-1185">Reference proteome</keyword>
<dbReference type="KEGG" id="coh:EAV92_01525"/>
<evidence type="ECO:0000256" key="1">
    <source>
        <dbReference type="ARBA" id="ARBA00007637"/>
    </source>
</evidence>
<dbReference type="EMBL" id="CP033433">
    <property type="protein sequence ID" value="AYQ71382.1"/>
    <property type="molecule type" value="Genomic_DNA"/>
</dbReference>
<gene>
    <name evidence="3" type="ORF">EAV92_01525</name>
</gene>
<reference evidence="3 4" key="1">
    <citation type="submission" date="2018-10" db="EMBL/GenBank/DDBJ databases">
        <title>Genome Sequence of Cohnella sp.</title>
        <authorList>
            <person name="Srinivasan S."/>
            <person name="Kim M.K."/>
        </authorList>
    </citation>
    <scope>NUCLEOTIDE SEQUENCE [LARGE SCALE GENOMIC DNA]</scope>
    <source>
        <strain evidence="3 4">18JY8-7</strain>
    </source>
</reference>
<dbReference type="PANTHER" id="PTHR43000">
    <property type="entry name" value="DTDP-D-GLUCOSE 4,6-DEHYDRATASE-RELATED"/>
    <property type="match status" value="1"/>
</dbReference>
<feature type="domain" description="NAD-dependent epimerase/dehydratase" evidence="2">
    <location>
        <begin position="3"/>
        <end position="234"/>
    </location>
</feature>
<evidence type="ECO:0000313" key="4">
    <source>
        <dbReference type="Proteomes" id="UP000269097"/>
    </source>
</evidence>
<accession>A0A3G3JT55</accession>
<dbReference type="SUPFAM" id="SSF51735">
    <property type="entry name" value="NAD(P)-binding Rossmann-fold domains"/>
    <property type="match status" value="1"/>
</dbReference>
<dbReference type="RefSeq" id="WP_123039446.1">
    <property type="nucleotide sequence ID" value="NZ_CP033433.1"/>
</dbReference>